<evidence type="ECO:0000313" key="6">
    <source>
        <dbReference type="Proteomes" id="UP000473826"/>
    </source>
</evidence>
<feature type="compositionally biased region" description="Basic and acidic residues" evidence="2">
    <location>
        <begin position="372"/>
        <end position="385"/>
    </location>
</feature>
<feature type="compositionally biased region" description="Basic and acidic residues" evidence="2">
    <location>
        <begin position="338"/>
        <end position="351"/>
    </location>
</feature>
<feature type="compositionally biased region" description="Basic and acidic residues" evidence="2">
    <location>
        <begin position="445"/>
        <end position="458"/>
    </location>
</feature>
<feature type="compositionally biased region" description="Basic and acidic residues" evidence="2">
    <location>
        <begin position="1"/>
        <end position="19"/>
    </location>
</feature>
<evidence type="ECO:0000313" key="5">
    <source>
        <dbReference type="EMBL" id="TXT13442.1"/>
    </source>
</evidence>
<proteinExistence type="inferred from homology"/>
<evidence type="ECO:0000259" key="4">
    <source>
        <dbReference type="Pfam" id="PF08265"/>
    </source>
</evidence>
<feature type="compositionally biased region" description="Low complexity" evidence="2">
    <location>
        <begin position="430"/>
        <end position="444"/>
    </location>
</feature>
<feature type="region of interest" description="Disordered" evidence="2">
    <location>
        <begin position="655"/>
        <end position="748"/>
    </location>
</feature>
<feature type="region of interest" description="Disordered" evidence="2">
    <location>
        <begin position="1"/>
        <end position="70"/>
    </location>
</feature>
<reference evidence="5 6" key="1">
    <citation type="journal article" date="2019" name="PLoS Genet.">
        <title>Convergent evolution of linked mating-type loci in basidiomycete fungi.</title>
        <authorList>
            <person name="Sun S."/>
            <person name="Coelho M.A."/>
            <person name="Heitman J."/>
            <person name="Nowrousian M."/>
        </authorList>
    </citation>
    <scope>NUCLEOTIDE SEQUENCE [LARGE SCALE GENOMIC DNA]</scope>
    <source>
        <strain evidence="5 6">CBS 4282</strain>
    </source>
</reference>
<feature type="compositionally biased region" description="Basic residues" evidence="2">
    <location>
        <begin position="737"/>
        <end position="748"/>
    </location>
</feature>
<dbReference type="Proteomes" id="UP000473826">
    <property type="component" value="Unassembled WGS sequence"/>
</dbReference>
<dbReference type="InterPro" id="IPR046757">
    <property type="entry name" value="YL1_N"/>
</dbReference>
<dbReference type="Pfam" id="PF05764">
    <property type="entry name" value="YL1"/>
    <property type="match status" value="1"/>
</dbReference>
<dbReference type="AlphaFoldDB" id="A0A7D8V324"/>
<feature type="domain" description="Vps72/YL1 C-terminal" evidence="4">
    <location>
        <begin position="565"/>
        <end position="590"/>
    </location>
</feature>
<feature type="compositionally biased region" description="Basic and acidic residues" evidence="2">
    <location>
        <begin position="316"/>
        <end position="327"/>
    </location>
</feature>
<organism evidence="5 6">
    <name type="scientific">Vanrija humicola</name>
    <name type="common">Yeast</name>
    <name type="synonym">Cryptococcus humicola</name>
    <dbReference type="NCBI Taxonomy" id="5417"/>
    <lineage>
        <taxon>Eukaryota</taxon>
        <taxon>Fungi</taxon>
        <taxon>Dikarya</taxon>
        <taxon>Basidiomycota</taxon>
        <taxon>Agaricomycotina</taxon>
        <taxon>Tremellomycetes</taxon>
        <taxon>Trichosporonales</taxon>
        <taxon>Trichosporonaceae</taxon>
        <taxon>Vanrija</taxon>
    </lineage>
</organism>
<name>A0A7D8V324_VANHU</name>
<accession>A0A7D8V324</accession>
<comment type="caution">
    <text evidence="5">The sequence shown here is derived from an EMBL/GenBank/DDBJ whole genome shotgun (WGS) entry which is preliminary data.</text>
</comment>
<feature type="region of interest" description="Disordered" evidence="2">
    <location>
        <begin position="552"/>
        <end position="580"/>
    </location>
</feature>
<dbReference type="OrthoDB" id="78296at2759"/>
<protein>
    <submittedName>
        <fullName evidence="5">Uncharacterized protein</fullName>
    </submittedName>
</protein>
<feature type="compositionally biased region" description="Acidic residues" evidence="2">
    <location>
        <begin position="20"/>
        <end position="31"/>
    </location>
</feature>
<feature type="compositionally biased region" description="Acidic residues" evidence="2">
    <location>
        <begin position="655"/>
        <end position="681"/>
    </location>
</feature>
<dbReference type="EMBL" id="QKWK01000002">
    <property type="protein sequence ID" value="TXT13442.1"/>
    <property type="molecule type" value="Genomic_DNA"/>
</dbReference>
<feature type="compositionally biased region" description="Polar residues" evidence="2">
    <location>
        <begin position="357"/>
        <end position="369"/>
    </location>
</feature>
<dbReference type="Pfam" id="PF08265">
    <property type="entry name" value="YL1_C"/>
    <property type="match status" value="1"/>
</dbReference>
<dbReference type="PANTHER" id="PTHR13275">
    <property type="entry name" value="YL-1 PROTEIN TRANSCRIPTION FACTOR-LIKE 1"/>
    <property type="match status" value="1"/>
</dbReference>
<feature type="domain" description="Vps72/YL1 N-terminal" evidence="3">
    <location>
        <begin position="1"/>
        <end position="231"/>
    </location>
</feature>
<evidence type="ECO:0000256" key="1">
    <source>
        <dbReference type="ARBA" id="ARBA00006832"/>
    </source>
</evidence>
<feature type="compositionally biased region" description="Basic and acidic residues" evidence="2">
    <location>
        <begin position="476"/>
        <end position="489"/>
    </location>
</feature>
<evidence type="ECO:0000259" key="3">
    <source>
        <dbReference type="Pfam" id="PF05764"/>
    </source>
</evidence>
<feature type="compositionally biased region" description="Acidic residues" evidence="2">
    <location>
        <begin position="40"/>
        <end position="57"/>
    </location>
</feature>
<dbReference type="InterPro" id="IPR013272">
    <property type="entry name" value="Vps72/YL1_C"/>
</dbReference>
<feature type="compositionally biased region" description="Basic residues" evidence="2">
    <location>
        <begin position="684"/>
        <end position="716"/>
    </location>
</feature>
<feature type="compositionally biased region" description="Low complexity" evidence="2">
    <location>
        <begin position="404"/>
        <end position="413"/>
    </location>
</feature>
<feature type="compositionally biased region" description="Low complexity" evidence="2">
    <location>
        <begin position="717"/>
        <end position="735"/>
    </location>
</feature>
<evidence type="ECO:0000256" key="2">
    <source>
        <dbReference type="SAM" id="MobiDB-lite"/>
    </source>
</evidence>
<feature type="compositionally biased region" description="Basic and acidic residues" evidence="2">
    <location>
        <begin position="261"/>
        <end position="287"/>
    </location>
</feature>
<gene>
    <name evidence="5" type="ORF">VHUM_00809</name>
</gene>
<dbReference type="GO" id="GO:0005634">
    <property type="term" value="C:nucleus"/>
    <property type="evidence" value="ECO:0007669"/>
    <property type="project" value="TreeGrafter"/>
</dbReference>
<keyword evidence="6" id="KW-1185">Reference proteome</keyword>
<dbReference type="PANTHER" id="PTHR13275:SF4">
    <property type="entry name" value="VACUOLAR PROTEIN SORTING-ASSOCIATED PROTEIN 72 HOMOLOG"/>
    <property type="match status" value="1"/>
</dbReference>
<comment type="similarity">
    <text evidence="1">Belongs to the VPS72/YL1 family.</text>
</comment>
<feature type="region of interest" description="Disordered" evidence="2">
    <location>
        <begin position="243"/>
        <end position="511"/>
    </location>
</feature>
<sequence length="748" mass="80682">MHELLEKAHEEDEKDKDGLFAEEEDDADFEAPAEQRDVFMDEFADTDEEIEDEDNEEREVRREERRKAKQKAGFNPLVKIHRAGESSGPKISTEALSLLDPTIDPTKMAKSTLVLEIRRQKREQKRLNRSEARRSNLRTSTLRMEEDVKERLAAEKAALATSRKGRKAQHVTGEIRGARPMTQDELIAAALEEEERNKEALTNWLQREEERRELRRVGRKRVVGPRMTWISRTVGKLIEVVGEESAEDGEKGEAEAGPSHKPGDQTEEVKVGDQKADGDKGGDDKGAEAGPAVGSADDKSRAQPTDQAVPPAQSPPKDEEPKVDAPKPDSVMEVDTPNDDKLKADGPKQDDAPAAVTETNASTKATSPTPDGKPDKVSTDGEVASKPDSAAVADKAGPQPPADQAPAVEPAVASTDATTSPKPDADKATETTAPAPAAEPSSTEPPEKVNAEGHEETAPKAASEAAVNGSPAERQPPGDKDGAKPKPDGPTDTLAKATTPAPEQGAAPDATNAQYTRNYLILSEIPGGLPAELNLILGDHVDWSSVKVIPPRNRPINRRPPLDLMTGQPARYRHPSTGMPYTSTESFKTLEALLAQRYVWSPAGWWAGGEADMGAEGVDDVPGWREAVAGGWLNGHEVVEEVDVPEEELIEIEEDAEEDAAEAEAEDGEEEEEEDEDEEEAPPSKRRKTAKGKGKAKAAPKKGSKAAKKPAKKAATTKKAAAKASSRTKATAEAATPKRKSAPKRKKK</sequence>